<dbReference type="PANTHER" id="PTHR45716">
    <property type="entry name" value="BITESIZE, ISOFORM I"/>
    <property type="match status" value="1"/>
</dbReference>
<dbReference type="Pfam" id="PF00168">
    <property type="entry name" value="C2"/>
    <property type="match status" value="2"/>
</dbReference>
<feature type="domain" description="C2" evidence="5">
    <location>
        <begin position="312"/>
        <end position="437"/>
    </location>
</feature>
<dbReference type="OMA" id="PKVNSIY"/>
<dbReference type="InterPro" id="IPR043567">
    <property type="entry name" value="SYTL1-5_C2B"/>
</dbReference>
<dbReference type="SUPFAM" id="SSF49562">
    <property type="entry name" value="C2 domain (Calcium/lipid-binding domain, CaLB)"/>
    <property type="match status" value="2"/>
</dbReference>
<feature type="region of interest" description="Disordered" evidence="4">
    <location>
        <begin position="45"/>
        <end position="93"/>
    </location>
</feature>
<dbReference type="GO" id="GO:0042043">
    <property type="term" value="F:neurexin family protein binding"/>
    <property type="evidence" value="ECO:0007669"/>
    <property type="project" value="TreeGrafter"/>
</dbReference>
<dbReference type="CDD" id="cd08521">
    <property type="entry name" value="C2A_SLP"/>
    <property type="match status" value="1"/>
</dbReference>
<dbReference type="Proteomes" id="UP000030746">
    <property type="component" value="Unassembled WGS sequence"/>
</dbReference>
<protein>
    <recommendedName>
        <fullName evidence="5">C2 domain-containing protein</fullName>
    </recommendedName>
</protein>
<evidence type="ECO:0000256" key="2">
    <source>
        <dbReference type="ARBA" id="ARBA00022737"/>
    </source>
</evidence>
<dbReference type="SMART" id="SM00239">
    <property type="entry name" value="C2"/>
    <property type="match status" value="2"/>
</dbReference>
<proteinExistence type="predicted"/>
<dbReference type="InterPro" id="IPR001565">
    <property type="entry name" value="Synaptotagmin"/>
</dbReference>
<evidence type="ECO:0000313" key="7">
    <source>
        <dbReference type="Proteomes" id="UP000030746"/>
    </source>
</evidence>
<dbReference type="PANTHER" id="PTHR45716:SF2">
    <property type="entry name" value="BITESIZE, ISOFORM I"/>
    <property type="match status" value="1"/>
</dbReference>
<dbReference type="AlphaFoldDB" id="V4B1Z9"/>
<dbReference type="Gene3D" id="2.60.40.150">
    <property type="entry name" value="C2 domain"/>
    <property type="match status" value="2"/>
</dbReference>
<dbReference type="RefSeq" id="XP_009048105.1">
    <property type="nucleotide sequence ID" value="XM_009049857.1"/>
</dbReference>
<feature type="domain" description="C2" evidence="5">
    <location>
        <begin position="157"/>
        <end position="279"/>
    </location>
</feature>
<dbReference type="OrthoDB" id="195679at2759"/>
<evidence type="ECO:0000256" key="1">
    <source>
        <dbReference type="ARBA" id="ARBA00004370"/>
    </source>
</evidence>
<dbReference type="InterPro" id="IPR000008">
    <property type="entry name" value="C2_dom"/>
</dbReference>
<dbReference type="PROSITE" id="PS50004">
    <property type="entry name" value="C2"/>
    <property type="match status" value="2"/>
</dbReference>
<keyword evidence="3" id="KW-0472">Membrane</keyword>
<dbReference type="GO" id="GO:0005886">
    <property type="term" value="C:plasma membrane"/>
    <property type="evidence" value="ECO:0007669"/>
    <property type="project" value="TreeGrafter"/>
</dbReference>
<gene>
    <name evidence="6" type="ORF">LOTGIDRAFT_230729</name>
</gene>
<dbReference type="InterPro" id="IPR035892">
    <property type="entry name" value="C2_domain_sf"/>
</dbReference>
<organism evidence="6 7">
    <name type="scientific">Lottia gigantea</name>
    <name type="common">Giant owl limpet</name>
    <dbReference type="NCBI Taxonomy" id="225164"/>
    <lineage>
        <taxon>Eukaryota</taxon>
        <taxon>Metazoa</taxon>
        <taxon>Spiralia</taxon>
        <taxon>Lophotrochozoa</taxon>
        <taxon>Mollusca</taxon>
        <taxon>Gastropoda</taxon>
        <taxon>Patellogastropoda</taxon>
        <taxon>Lottioidea</taxon>
        <taxon>Lottiidae</taxon>
        <taxon>Lottia</taxon>
    </lineage>
</organism>
<dbReference type="PRINTS" id="PR00360">
    <property type="entry name" value="C2DOMAIN"/>
</dbReference>
<accession>V4B1Z9</accession>
<comment type="subcellular location">
    <subcellularLocation>
        <location evidence="1">Membrane</location>
    </subcellularLocation>
</comment>
<evidence type="ECO:0000256" key="4">
    <source>
        <dbReference type="SAM" id="MobiDB-lite"/>
    </source>
</evidence>
<dbReference type="EMBL" id="KB200521">
    <property type="protein sequence ID" value="ESP01471.1"/>
    <property type="molecule type" value="Genomic_DNA"/>
</dbReference>
<dbReference type="HOGENOM" id="CLU_002711_1_2_1"/>
<keyword evidence="7" id="KW-1185">Reference proteome</keyword>
<sequence length="475" mass="53005">MTFIVEDDSSPLLLTPILMLPVGPVGDDLSGLIHVQDDSIKLTVTNEGSDETGSHGDSGHISGNNSLDNTPEHGASRQSHLSVPSLQLSTTSNDKVGIDSIDEEDENIDYLVASHKSMGSTRSLNSRGLSSLFSGSRESILSIYSDAGEINYGKIPVSGEVLLGIDYNYKTGALEIYVKQCKDLAPVDTKRKRSDPYIKTYLLPDKTRGGKRKTKIKKHTLSPVFDEVLRYTISKSEVENRILWIAVWNNDRFGHNDFLGEVTLSLDTYKFGDSSPKWYPLQERFEEPQLGSLMPYKGDLIISLRYITPDLLAKESAKKTKVKKSKTGKGALHVMVKEARNLTALRSNGTSDPFCKGYLLPDKHKSGKQKTPTIKKNCNPVWNYLFVFEDIDKEELSERSLELTIWDHDTISSNDFLGGIRFNLGAGIYENKAVEWMDGRGEEIAIWQCMIDRPNTWIDACVNLRATMGKSSPKK</sequence>
<evidence type="ECO:0000259" key="5">
    <source>
        <dbReference type="PROSITE" id="PS50004"/>
    </source>
</evidence>
<dbReference type="GO" id="GO:0006887">
    <property type="term" value="P:exocytosis"/>
    <property type="evidence" value="ECO:0007669"/>
    <property type="project" value="TreeGrafter"/>
</dbReference>
<feature type="compositionally biased region" description="Polar residues" evidence="4">
    <location>
        <begin position="76"/>
        <end position="93"/>
    </location>
</feature>
<dbReference type="CTD" id="20248389"/>
<name>V4B1Z9_LOTGI</name>
<keyword evidence="2" id="KW-0677">Repeat</keyword>
<dbReference type="STRING" id="225164.V4B1Z9"/>
<dbReference type="GeneID" id="20248389"/>
<dbReference type="CDD" id="cd04020">
    <property type="entry name" value="C2B_SLP_1-2-3-4"/>
    <property type="match status" value="1"/>
</dbReference>
<evidence type="ECO:0000313" key="6">
    <source>
        <dbReference type="EMBL" id="ESP01471.1"/>
    </source>
</evidence>
<evidence type="ECO:0000256" key="3">
    <source>
        <dbReference type="ARBA" id="ARBA00023136"/>
    </source>
</evidence>
<reference evidence="6 7" key="1">
    <citation type="journal article" date="2013" name="Nature">
        <title>Insights into bilaterian evolution from three spiralian genomes.</title>
        <authorList>
            <person name="Simakov O."/>
            <person name="Marletaz F."/>
            <person name="Cho S.J."/>
            <person name="Edsinger-Gonzales E."/>
            <person name="Havlak P."/>
            <person name="Hellsten U."/>
            <person name="Kuo D.H."/>
            <person name="Larsson T."/>
            <person name="Lv J."/>
            <person name="Arendt D."/>
            <person name="Savage R."/>
            <person name="Osoegawa K."/>
            <person name="de Jong P."/>
            <person name="Grimwood J."/>
            <person name="Chapman J.A."/>
            <person name="Shapiro H."/>
            <person name="Aerts A."/>
            <person name="Otillar R.P."/>
            <person name="Terry A.Y."/>
            <person name="Boore J.L."/>
            <person name="Grigoriev I.V."/>
            <person name="Lindberg D.R."/>
            <person name="Seaver E.C."/>
            <person name="Weisblat D.A."/>
            <person name="Putnam N.H."/>
            <person name="Rokhsar D.S."/>
        </authorList>
    </citation>
    <scope>NUCLEOTIDE SEQUENCE [LARGE SCALE GENOMIC DNA]</scope>
</reference>
<dbReference type="KEGG" id="lgi:LOTGIDRAFT_230729"/>
<dbReference type="GO" id="GO:0070382">
    <property type="term" value="C:exocytic vesicle"/>
    <property type="evidence" value="ECO:0007669"/>
    <property type="project" value="TreeGrafter"/>
</dbReference>
<dbReference type="PRINTS" id="PR00399">
    <property type="entry name" value="SYNAPTOTAGMN"/>
</dbReference>
<dbReference type="FunFam" id="2.60.40.150:FF:000006">
    <property type="entry name" value="Synaptotagmin-like 5, isoform CRA_a"/>
    <property type="match status" value="1"/>
</dbReference>